<reference evidence="1 2" key="1">
    <citation type="submission" date="2016-07" db="EMBL/GenBank/DDBJ databases">
        <title>Pervasive Adenine N6-methylation of Active Genes in Fungi.</title>
        <authorList>
            <consortium name="DOE Joint Genome Institute"/>
            <person name="Mondo S.J."/>
            <person name="Dannebaum R.O."/>
            <person name="Kuo R.C."/>
            <person name="Labutti K."/>
            <person name="Haridas S."/>
            <person name="Kuo A."/>
            <person name="Salamov A."/>
            <person name="Ahrendt S.R."/>
            <person name="Lipzen A."/>
            <person name="Sullivan W."/>
            <person name="Andreopoulos W.B."/>
            <person name="Clum A."/>
            <person name="Lindquist E."/>
            <person name="Daum C."/>
            <person name="Ramamoorthy G.K."/>
            <person name="Gryganskyi A."/>
            <person name="Culley D."/>
            <person name="Magnuson J.K."/>
            <person name="James T.Y."/>
            <person name="O'Malley M.A."/>
            <person name="Stajich J.E."/>
            <person name="Spatafora J.W."/>
            <person name="Visel A."/>
            <person name="Grigoriev I.V."/>
        </authorList>
    </citation>
    <scope>NUCLEOTIDE SEQUENCE [LARGE SCALE GENOMIC DNA]</scope>
    <source>
        <strain evidence="1 2">ATCC 12442</strain>
    </source>
</reference>
<dbReference type="GeneID" id="63800094"/>
<accession>A0A1Y1WC97</accession>
<evidence type="ECO:0000313" key="1">
    <source>
        <dbReference type="EMBL" id="ORX70846.1"/>
    </source>
</evidence>
<organism evidence="1 2">
    <name type="scientific">Linderina pennispora</name>
    <dbReference type="NCBI Taxonomy" id="61395"/>
    <lineage>
        <taxon>Eukaryota</taxon>
        <taxon>Fungi</taxon>
        <taxon>Fungi incertae sedis</taxon>
        <taxon>Zoopagomycota</taxon>
        <taxon>Kickxellomycotina</taxon>
        <taxon>Kickxellomycetes</taxon>
        <taxon>Kickxellales</taxon>
        <taxon>Kickxellaceae</taxon>
        <taxon>Linderina</taxon>
    </lineage>
</organism>
<name>A0A1Y1WC97_9FUNG</name>
<proteinExistence type="predicted"/>
<protein>
    <submittedName>
        <fullName evidence="1">Uncharacterized protein</fullName>
    </submittedName>
</protein>
<dbReference type="AlphaFoldDB" id="A0A1Y1WC97"/>
<dbReference type="Proteomes" id="UP000193922">
    <property type="component" value="Unassembled WGS sequence"/>
</dbReference>
<evidence type="ECO:0000313" key="2">
    <source>
        <dbReference type="Proteomes" id="UP000193922"/>
    </source>
</evidence>
<dbReference type="EMBL" id="MCFD01000005">
    <property type="protein sequence ID" value="ORX70846.1"/>
    <property type="molecule type" value="Genomic_DNA"/>
</dbReference>
<comment type="caution">
    <text evidence="1">The sequence shown here is derived from an EMBL/GenBank/DDBJ whole genome shotgun (WGS) entry which is preliminary data.</text>
</comment>
<sequence length="229" mass="25295">MHIKQQRDTRWPGLASSRLLKRTRPCRTVSQMQYKKGCHAIEKDPAPFEFRQVLYIFDSGGRGGLQCGTCREKGGKELNTAAHAVLCSELHSKHAVAMLVLVVKCPRQLVAQLVLSGCVGVGITVDSCARGNRGRCNLGGNAVDDGQVLGVIGPRKARLPVSKQRVASKWISRRRHALDHLRRTHALSGWRRKAMAHHRRLVEDRWRESSAGQSAAVTSCAGCSTRQTM</sequence>
<dbReference type="RefSeq" id="XP_040744425.1">
    <property type="nucleotide sequence ID" value="XM_040883446.1"/>
</dbReference>
<keyword evidence="2" id="KW-1185">Reference proteome</keyword>
<gene>
    <name evidence="1" type="ORF">DL89DRAFT_142003</name>
</gene>